<dbReference type="PANTHER" id="PTHR24056">
    <property type="entry name" value="CELL DIVISION PROTEIN KINASE"/>
    <property type="match status" value="1"/>
</dbReference>
<dbReference type="InterPro" id="IPR011009">
    <property type="entry name" value="Kinase-like_dom_sf"/>
</dbReference>
<dbReference type="InterPro" id="IPR050108">
    <property type="entry name" value="CDK"/>
</dbReference>
<accession>A0AAN9NPI4</accession>
<evidence type="ECO:0000313" key="5">
    <source>
        <dbReference type="EMBL" id="KAK7376631.1"/>
    </source>
</evidence>
<name>A0AAN9NPI4_PSOTE</name>
<evidence type="ECO:0000256" key="2">
    <source>
        <dbReference type="ARBA" id="ARBA00022840"/>
    </source>
</evidence>
<keyword evidence="2" id="KW-0067">ATP-binding</keyword>
<evidence type="ECO:0000256" key="1">
    <source>
        <dbReference type="ARBA" id="ARBA00022741"/>
    </source>
</evidence>
<feature type="compositionally biased region" description="Low complexity" evidence="3">
    <location>
        <begin position="297"/>
        <end position="306"/>
    </location>
</feature>
<dbReference type="SMART" id="SM00220">
    <property type="entry name" value="S_TKc"/>
    <property type="match status" value="1"/>
</dbReference>
<evidence type="ECO:0000259" key="4">
    <source>
        <dbReference type="PROSITE" id="PS50011"/>
    </source>
</evidence>
<protein>
    <recommendedName>
        <fullName evidence="4">Protein kinase domain-containing protein</fullName>
    </recommendedName>
</protein>
<dbReference type="GO" id="GO:0032968">
    <property type="term" value="P:positive regulation of transcription elongation by RNA polymerase II"/>
    <property type="evidence" value="ECO:0007669"/>
    <property type="project" value="TreeGrafter"/>
</dbReference>
<dbReference type="GO" id="GO:0005524">
    <property type="term" value="F:ATP binding"/>
    <property type="evidence" value="ECO:0007669"/>
    <property type="project" value="UniProtKB-KW"/>
</dbReference>
<feature type="domain" description="Protein kinase" evidence="4">
    <location>
        <begin position="1"/>
        <end position="320"/>
    </location>
</feature>
<dbReference type="PROSITE" id="PS50011">
    <property type="entry name" value="PROTEIN_KINASE_DOM"/>
    <property type="match status" value="1"/>
</dbReference>
<dbReference type="InterPro" id="IPR000719">
    <property type="entry name" value="Prot_kinase_dom"/>
</dbReference>
<dbReference type="SUPFAM" id="SSF56112">
    <property type="entry name" value="Protein kinase-like (PK-like)"/>
    <property type="match status" value="1"/>
</dbReference>
<comment type="caution">
    <text evidence="5">The sequence shown here is derived from an EMBL/GenBank/DDBJ whole genome shotgun (WGS) entry which is preliminary data.</text>
</comment>
<dbReference type="Proteomes" id="UP001386955">
    <property type="component" value="Unassembled WGS sequence"/>
</dbReference>
<dbReference type="Gene3D" id="1.10.510.10">
    <property type="entry name" value="Transferase(Phosphotransferase) domain 1"/>
    <property type="match status" value="1"/>
</dbReference>
<evidence type="ECO:0000256" key="3">
    <source>
        <dbReference type="SAM" id="MobiDB-lite"/>
    </source>
</evidence>
<dbReference type="Pfam" id="PF00069">
    <property type="entry name" value="Pkinase"/>
    <property type="match status" value="1"/>
</dbReference>
<reference evidence="5 6" key="1">
    <citation type="submission" date="2024-01" db="EMBL/GenBank/DDBJ databases">
        <title>The genomes of 5 underutilized Papilionoideae crops provide insights into root nodulation and disease resistanc.</title>
        <authorList>
            <person name="Jiang F."/>
        </authorList>
    </citation>
    <scope>NUCLEOTIDE SEQUENCE [LARGE SCALE GENOMIC DNA]</scope>
    <source>
        <strain evidence="5">DUOXIRENSHENG_FW03</strain>
        <tissue evidence="5">Leaves</tissue>
    </source>
</reference>
<dbReference type="EMBL" id="JAYMYS010000018">
    <property type="protein sequence ID" value="KAK7376631.1"/>
    <property type="molecule type" value="Genomic_DNA"/>
</dbReference>
<dbReference type="GO" id="GO:0005634">
    <property type="term" value="C:nucleus"/>
    <property type="evidence" value="ECO:0007669"/>
    <property type="project" value="TreeGrafter"/>
</dbReference>
<dbReference type="GO" id="GO:0000307">
    <property type="term" value="C:cyclin-dependent protein kinase holoenzyme complex"/>
    <property type="evidence" value="ECO:0007669"/>
    <property type="project" value="TreeGrafter"/>
</dbReference>
<dbReference type="GO" id="GO:0008353">
    <property type="term" value="F:RNA polymerase II CTD heptapeptide repeat kinase activity"/>
    <property type="evidence" value="ECO:0007669"/>
    <property type="project" value="TreeGrafter"/>
</dbReference>
<proteinExistence type="predicted"/>
<keyword evidence="1" id="KW-0547">Nucleotide-binding</keyword>
<organism evidence="5 6">
    <name type="scientific">Psophocarpus tetragonolobus</name>
    <name type="common">Winged bean</name>
    <name type="synonym">Dolichos tetragonolobus</name>
    <dbReference type="NCBI Taxonomy" id="3891"/>
    <lineage>
        <taxon>Eukaryota</taxon>
        <taxon>Viridiplantae</taxon>
        <taxon>Streptophyta</taxon>
        <taxon>Embryophyta</taxon>
        <taxon>Tracheophyta</taxon>
        <taxon>Spermatophyta</taxon>
        <taxon>Magnoliopsida</taxon>
        <taxon>eudicotyledons</taxon>
        <taxon>Gunneridae</taxon>
        <taxon>Pentapetalae</taxon>
        <taxon>rosids</taxon>
        <taxon>fabids</taxon>
        <taxon>Fabales</taxon>
        <taxon>Fabaceae</taxon>
        <taxon>Papilionoideae</taxon>
        <taxon>50 kb inversion clade</taxon>
        <taxon>NPAAA clade</taxon>
        <taxon>indigoferoid/millettioid clade</taxon>
        <taxon>Phaseoleae</taxon>
        <taxon>Psophocarpus</taxon>
    </lineage>
</organism>
<evidence type="ECO:0000313" key="6">
    <source>
        <dbReference type="Proteomes" id="UP001386955"/>
    </source>
</evidence>
<dbReference type="PANTHER" id="PTHR24056:SF380">
    <property type="entry name" value="PROTEIN KINASE DOMAIN-CONTAINING PROTEIN"/>
    <property type="match status" value="1"/>
</dbReference>
<feature type="compositionally biased region" description="Basic residues" evidence="3">
    <location>
        <begin position="307"/>
        <end position="320"/>
    </location>
</feature>
<keyword evidence="6" id="KW-1185">Reference proteome</keyword>
<dbReference type="AlphaFoldDB" id="A0AAN9NPI4"/>
<gene>
    <name evidence="5" type="ORF">VNO78_34434</name>
</gene>
<feature type="region of interest" description="Disordered" evidence="3">
    <location>
        <begin position="286"/>
        <end position="320"/>
    </location>
</feature>
<sequence length="320" mass="36189">MMDSCDTSTIVAVIIALGASDDKKSMRVRFDNLDMESAKFMAREILVLHRLDHANVIKACISPTIKFSEPQVKCYMQQLLSGLDHCHSHGVLHRSIKSSNLLIDNNDILKSVLWKMSGVVRAALRSKCTTSVCALVQRSHGLSVRCFSTETEQPPMNSSAGPPFFGIDHSGKAHGPTYGRMFGIRKHVRKTDIDVWHSKACTENRYRCNLTLEDVKMDYNRPTYGTMFGIRKHVLKTDIRLHNRVRTTTLPAPAFFTFHAFTPPSPHRAARTSLVRRHFLHISGVRNAPRAPHRTASRSPYRTASRSPRRAARTSLVRRF</sequence>